<accession>M9RLT2</accession>
<evidence type="ECO:0008006" key="3">
    <source>
        <dbReference type="Google" id="ProtNLM"/>
    </source>
</evidence>
<dbReference type="EMBL" id="CP003742">
    <property type="protein sequence ID" value="AGI73142.1"/>
    <property type="molecule type" value="Genomic_DNA"/>
</dbReference>
<dbReference type="PIRSF" id="PIRSF032131">
    <property type="entry name" value="UCP032131"/>
    <property type="match status" value="1"/>
</dbReference>
<protein>
    <recommendedName>
        <fullName evidence="3">DUF1178 family protein</fullName>
    </recommendedName>
</protein>
<dbReference type="KEGG" id="oar:OA238_c31450"/>
<proteinExistence type="predicted"/>
<dbReference type="OrthoDB" id="9799894at2"/>
<dbReference type="InterPro" id="IPR009562">
    <property type="entry name" value="DUF1178"/>
</dbReference>
<dbReference type="HOGENOM" id="CLU_112041_1_0_5"/>
<evidence type="ECO:0000313" key="1">
    <source>
        <dbReference type="EMBL" id="AGI73142.1"/>
    </source>
</evidence>
<reference evidence="1 2" key="1">
    <citation type="journal article" date="2013" name="PLoS ONE">
        <title>Poles Apart: Arctic and Antarctic Octadecabacter strains Share High Genome Plasticity and a New Type of Xanthorhodopsin.</title>
        <authorList>
            <person name="Vollmers J."/>
            <person name="Voget S."/>
            <person name="Dietrich S."/>
            <person name="Gollnow K."/>
            <person name="Smits M."/>
            <person name="Meyer K."/>
            <person name="Brinkhoff T."/>
            <person name="Simon M."/>
            <person name="Daniel R."/>
        </authorList>
    </citation>
    <scope>NUCLEOTIDE SEQUENCE [LARGE SCALE GENOMIC DNA]</scope>
    <source>
        <strain evidence="1 2">238</strain>
    </source>
</reference>
<organism evidence="1 2">
    <name type="scientific">Octadecabacter arcticus 238</name>
    <dbReference type="NCBI Taxonomy" id="391616"/>
    <lineage>
        <taxon>Bacteria</taxon>
        <taxon>Pseudomonadati</taxon>
        <taxon>Pseudomonadota</taxon>
        <taxon>Alphaproteobacteria</taxon>
        <taxon>Rhodobacterales</taxon>
        <taxon>Roseobacteraceae</taxon>
        <taxon>Octadecabacter</taxon>
    </lineage>
</organism>
<dbReference type="STRING" id="391616.OA238_c31450"/>
<name>M9RLT2_9RHOB</name>
<keyword evidence="2" id="KW-1185">Reference proteome</keyword>
<dbReference type="Pfam" id="PF06676">
    <property type="entry name" value="DUF1178"/>
    <property type="match status" value="1"/>
</dbReference>
<dbReference type="eggNOG" id="COG5319">
    <property type="taxonomic scope" value="Bacteria"/>
</dbReference>
<dbReference type="AlphaFoldDB" id="M9RLT2"/>
<gene>
    <name evidence="1" type="ORF">OA238_c31450</name>
</gene>
<dbReference type="RefSeq" id="WP_015496163.1">
    <property type="nucleotide sequence ID" value="NC_020908.1"/>
</dbReference>
<evidence type="ECO:0000313" key="2">
    <source>
        <dbReference type="Proteomes" id="UP000004688"/>
    </source>
</evidence>
<dbReference type="Proteomes" id="UP000004688">
    <property type="component" value="Chromosome"/>
</dbReference>
<sequence>MIRYTLSCDKDHQFESWFQSSNAFDALALGGHLSCAVCGSVAVTRAMMSPSVPAKSRASDLKTPTSGAEKALTKLRKYVEDNSDYVGPSFADEARKMHDGDAPERAIWGEANFADAKNLIEDGIPVAPLPFMPKRKTN</sequence>